<reference evidence="1" key="1">
    <citation type="submission" date="2021-06" db="EMBL/GenBank/DDBJ databases">
        <authorList>
            <person name="Kallberg Y."/>
            <person name="Tangrot J."/>
            <person name="Rosling A."/>
        </authorList>
    </citation>
    <scope>NUCLEOTIDE SEQUENCE</scope>
    <source>
        <strain evidence="1">FL130A</strain>
    </source>
</reference>
<organism evidence="1 2">
    <name type="scientific">Ambispora leptoticha</name>
    <dbReference type="NCBI Taxonomy" id="144679"/>
    <lineage>
        <taxon>Eukaryota</taxon>
        <taxon>Fungi</taxon>
        <taxon>Fungi incertae sedis</taxon>
        <taxon>Mucoromycota</taxon>
        <taxon>Glomeromycotina</taxon>
        <taxon>Glomeromycetes</taxon>
        <taxon>Archaeosporales</taxon>
        <taxon>Ambisporaceae</taxon>
        <taxon>Ambispora</taxon>
    </lineage>
</organism>
<comment type="caution">
    <text evidence="1">The sequence shown here is derived from an EMBL/GenBank/DDBJ whole genome shotgun (WGS) entry which is preliminary data.</text>
</comment>
<gene>
    <name evidence="1" type="ORF">ALEPTO_LOCUS13948</name>
</gene>
<evidence type="ECO:0000313" key="2">
    <source>
        <dbReference type="Proteomes" id="UP000789508"/>
    </source>
</evidence>
<evidence type="ECO:0000313" key="1">
    <source>
        <dbReference type="EMBL" id="CAG8767328.1"/>
    </source>
</evidence>
<name>A0A9N9NV98_9GLOM</name>
<proteinExistence type="predicted"/>
<protein>
    <submittedName>
        <fullName evidence="1">1876_t:CDS:1</fullName>
    </submittedName>
</protein>
<dbReference type="Proteomes" id="UP000789508">
    <property type="component" value="Unassembled WGS sequence"/>
</dbReference>
<dbReference type="AlphaFoldDB" id="A0A9N9NV98"/>
<keyword evidence="2" id="KW-1185">Reference proteome</keyword>
<dbReference type="EMBL" id="CAJVPS010050081">
    <property type="protein sequence ID" value="CAG8767328.1"/>
    <property type="molecule type" value="Genomic_DNA"/>
</dbReference>
<accession>A0A9N9NV98</accession>
<sequence length="46" mass="5335">MNQQPQPQLQLYGNMVRYIIDGAVFNDYTTITPNQTDILSLLIETY</sequence>
<feature type="non-terminal residue" evidence="1">
    <location>
        <position position="46"/>
    </location>
</feature>